<accession>A0A2T7UHI7</accession>
<dbReference type="EMBL" id="LFYT02000003">
    <property type="protein sequence ID" value="PVE44137.1"/>
    <property type="molecule type" value="Genomic_DNA"/>
</dbReference>
<dbReference type="Gene3D" id="1.10.1220.10">
    <property type="entry name" value="Met repressor-like"/>
    <property type="match status" value="1"/>
</dbReference>
<evidence type="ECO:0000313" key="2">
    <source>
        <dbReference type="EMBL" id="PVE44137.1"/>
    </source>
</evidence>
<name>A0A2T7UHI7_9BURK</name>
<dbReference type="GO" id="GO:0006355">
    <property type="term" value="P:regulation of DNA-templated transcription"/>
    <property type="evidence" value="ECO:0007669"/>
    <property type="project" value="InterPro"/>
</dbReference>
<gene>
    <name evidence="2" type="ORF">H663_004090</name>
</gene>
<dbReference type="STRING" id="1293045.H663_18940"/>
<dbReference type="Pfam" id="PF22513">
    <property type="entry name" value="FitA-like_RHH"/>
    <property type="match status" value="1"/>
</dbReference>
<comment type="caution">
    <text evidence="2">The sequence shown here is derived from an EMBL/GenBank/DDBJ whole genome shotgun (WGS) entry which is preliminary data.</text>
</comment>
<organism evidence="2 3">
    <name type="scientific">Limnohabitans planktonicus II-D5</name>
    <dbReference type="NCBI Taxonomy" id="1293045"/>
    <lineage>
        <taxon>Bacteria</taxon>
        <taxon>Pseudomonadati</taxon>
        <taxon>Pseudomonadota</taxon>
        <taxon>Betaproteobacteria</taxon>
        <taxon>Burkholderiales</taxon>
        <taxon>Comamonadaceae</taxon>
        <taxon>Limnohabitans</taxon>
    </lineage>
</organism>
<dbReference type="InterPro" id="IPR010985">
    <property type="entry name" value="Ribbon_hlx_hlx"/>
</dbReference>
<proteinExistence type="predicted"/>
<dbReference type="Proteomes" id="UP000037507">
    <property type="component" value="Unassembled WGS sequence"/>
</dbReference>
<protein>
    <submittedName>
        <fullName evidence="2">Pantothenate metabolism flavoprotein</fullName>
    </submittedName>
</protein>
<dbReference type="InterPro" id="IPR013321">
    <property type="entry name" value="Arc_rbn_hlx_hlx"/>
</dbReference>
<dbReference type="RefSeq" id="WP_053176292.1">
    <property type="nucleotide sequence ID" value="NZ_LFYT02000003.1"/>
</dbReference>
<dbReference type="SUPFAM" id="SSF47598">
    <property type="entry name" value="Ribbon-helix-helix"/>
    <property type="match status" value="1"/>
</dbReference>
<dbReference type="AlphaFoldDB" id="A0A2T7UHI7"/>
<evidence type="ECO:0000313" key="3">
    <source>
        <dbReference type="Proteomes" id="UP000037507"/>
    </source>
</evidence>
<reference evidence="2" key="1">
    <citation type="submission" date="2017-04" db="EMBL/GenBank/DDBJ databases">
        <title>Unexpected and diverse lifestyles within the genus Limnohabitans.</title>
        <authorList>
            <person name="Kasalicky V."/>
            <person name="Mehrshad M."/>
            <person name="Andrei S.-A."/>
            <person name="Salcher M."/>
            <person name="Kratochvilova H."/>
            <person name="Simek K."/>
            <person name="Ghai R."/>
        </authorList>
    </citation>
    <scope>NUCLEOTIDE SEQUENCE [LARGE SCALE GENOMIC DNA]</scope>
    <source>
        <strain evidence="2">II-D5</strain>
    </source>
</reference>
<feature type="domain" description="Antitoxin FitA-like ribbon-helix-helix" evidence="1">
    <location>
        <begin position="3"/>
        <end position="39"/>
    </location>
</feature>
<evidence type="ECO:0000259" key="1">
    <source>
        <dbReference type="Pfam" id="PF22513"/>
    </source>
</evidence>
<keyword evidence="3" id="KW-1185">Reference proteome</keyword>
<sequence length="85" mass="9421">MSSITIRNLDDKLKASLRLRAARHGLSMEQEVRNILQNTLAAETTPSSGLEFALRINQRFKGLGAENLPVPERLPARPVPNFDPA</sequence>
<dbReference type="OrthoDB" id="2389872at2"/>
<dbReference type="InterPro" id="IPR053853">
    <property type="entry name" value="FitA-like_RHH"/>
</dbReference>